<feature type="signal peptide" evidence="3">
    <location>
        <begin position="1"/>
        <end position="21"/>
    </location>
</feature>
<evidence type="ECO:0000256" key="3">
    <source>
        <dbReference type="SAM" id="SignalP"/>
    </source>
</evidence>
<evidence type="ECO:0008006" key="6">
    <source>
        <dbReference type="Google" id="ProtNLM"/>
    </source>
</evidence>
<evidence type="ECO:0000256" key="2">
    <source>
        <dbReference type="SAM" id="Phobius"/>
    </source>
</evidence>
<organism evidence="4 5">
    <name type="scientific">Cellulophaga tyrosinoxydans</name>
    <dbReference type="NCBI Taxonomy" id="504486"/>
    <lineage>
        <taxon>Bacteria</taxon>
        <taxon>Pseudomonadati</taxon>
        <taxon>Bacteroidota</taxon>
        <taxon>Flavobacteriia</taxon>
        <taxon>Flavobacteriales</taxon>
        <taxon>Flavobacteriaceae</taxon>
        <taxon>Cellulophaga</taxon>
    </lineage>
</organism>
<dbReference type="EMBL" id="FWXO01000004">
    <property type="protein sequence ID" value="SMC76390.1"/>
    <property type="molecule type" value="Genomic_DNA"/>
</dbReference>
<sequence>MKLFRILLISVALLSVNLHYAQEIEEDQEEPAASLETGTISGQFEFLAKKAGNYRADGIRYEVVKVTSLEKISQNVADTLKLLKKNNAELVAKISESDKTINTLNQKLLETTNNLTAVSEEKDNMSIFGILISKGAYSAILWTIITSLFLLLLFFIYKFRSSNSLTQIAKTNLAELEIEYEEHRRRALEREQKISRQYQDEINKNKKAK</sequence>
<accession>A0A1W2BTT3</accession>
<feature type="chain" id="PRO_5012596755" description="tRNA (Guanine-N1)-methyltransferase" evidence="3">
    <location>
        <begin position="22"/>
        <end position="209"/>
    </location>
</feature>
<dbReference type="AlphaFoldDB" id="A0A1W2BTT3"/>
<keyword evidence="5" id="KW-1185">Reference proteome</keyword>
<evidence type="ECO:0000256" key="1">
    <source>
        <dbReference type="SAM" id="Coils"/>
    </source>
</evidence>
<feature type="transmembrane region" description="Helical" evidence="2">
    <location>
        <begin position="135"/>
        <end position="157"/>
    </location>
</feature>
<proteinExistence type="predicted"/>
<gene>
    <name evidence="4" type="ORF">SAMN05660703_2696</name>
</gene>
<keyword evidence="2" id="KW-0812">Transmembrane</keyword>
<evidence type="ECO:0000313" key="4">
    <source>
        <dbReference type="EMBL" id="SMC76390.1"/>
    </source>
</evidence>
<name>A0A1W2BTT3_9FLAO</name>
<dbReference type="OrthoDB" id="981213at2"/>
<dbReference type="Proteomes" id="UP000192360">
    <property type="component" value="Unassembled WGS sequence"/>
</dbReference>
<feature type="coiled-coil region" evidence="1">
    <location>
        <begin position="166"/>
        <end position="193"/>
    </location>
</feature>
<keyword evidence="3" id="KW-0732">Signal</keyword>
<keyword evidence="2" id="KW-0472">Membrane</keyword>
<keyword evidence="1" id="KW-0175">Coiled coil</keyword>
<dbReference type="RefSeq" id="WP_084062133.1">
    <property type="nucleotide sequence ID" value="NZ_FWXO01000004.1"/>
</dbReference>
<keyword evidence="2" id="KW-1133">Transmembrane helix</keyword>
<protein>
    <recommendedName>
        <fullName evidence="6">tRNA (Guanine-N1)-methyltransferase</fullName>
    </recommendedName>
</protein>
<reference evidence="4 5" key="1">
    <citation type="submission" date="2017-04" db="EMBL/GenBank/DDBJ databases">
        <authorList>
            <person name="Afonso C.L."/>
            <person name="Miller P.J."/>
            <person name="Scott M.A."/>
            <person name="Spackman E."/>
            <person name="Goraichik I."/>
            <person name="Dimitrov K.M."/>
            <person name="Suarez D.L."/>
            <person name="Swayne D.E."/>
        </authorList>
    </citation>
    <scope>NUCLEOTIDE SEQUENCE [LARGE SCALE GENOMIC DNA]</scope>
    <source>
        <strain evidence="4 5">DSM 21164</strain>
    </source>
</reference>
<evidence type="ECO:0000313" key="5">
    <source>
        <dbReference type="Proteomes" id="UP000192360"/>
    </source>
</evidence>
<dbReference type="STRING" id="504486.SAMN05660703_2696"/>